<dbReference type="RefSeq" id="XP_060420970.1">
    <property type="nucleotide sequence ID" value="XM_060551511.1"/>
</dbReference>
<dbReference type="GeneID" id="85435751"/>
<dbReference type="Proteomes" id="UP001230504">
    <property type="component" value="Unassembled WGS sequence"/>
</dbReference>
<name>A0AAD8QE33_9PEZI</name>
<reference evidence="1" key="1">
    <citation type="submission" date="2021-06" db="EMBL/GenBank/DDBJ databases">
        <title>Comparative genomics, transcriptomics and evolutionary studies reveal genomic signatures of adaptation to plant cell wall in hemibiotrophic fungi.</title>
        <authorList>
            <consortium name="DOE Joint Genome Institute"/>
            <person name="Baroncelli R."/>
            <person name="Diaz J.F."/>
            <person name="Benocci T."/>
            <person name="Peng M."/>
            <person name="Battaglia E."/>
            <person name="Haridas S."/>
            <person name="Andreopoulos W."/>
            <person name="Labutti K."/>
            <person name="Pangilinan J."/>
            <person name="Floch G.L."/>
            <person name="Makela M.R."/>
            <person name="Henrissat B."/>
            <person name="Grigoriev I.V."/>
            <person name="Crouch J.A."/>
            <person name="De Vries R.P."/>
            <person name="Sukno S.A."/>
            <person name="Thon M.R."/>
        </authorList>
    </citation>
    <scope>NUCLEOTIDE SEQUENCE</scope>
    <source>
        <strain evidence="1">CBS 125086</strain>
    </source>
</reference>
<dbReference type="AlphaFoldDB" id="A0AAD8QE33"/>
<keyword evidence="2" id="KW-1185">Reference proteome</keyword>
<accession>A0AAD8QE33</accession>
<evidence type="ECO:0000313" key="1">
    <source>
        <dbReference type="EMBL" id="KAK1600474.1"/>
    </source>
</evidence>
<dbReference type="EMBL" id="JAHLJV010000001">
    <property type="protein sequence ID" value="KAK1600474.1"/>
    <property type="molecule type" value="Genomic_DNA"/>
</dbReference>
<sequence>MRVTLRRESAMSMNAPSSEGRAESVFITLISKPFPQLLCSNYPYPYSTTEYLVTYPAKRWITRTFSAKLSHSVAPELTS</sequence>
<organism evidence="1 2">
    <name type="scientific">Colletotrichum navitas</name>
    <dbReference type="NCBI Taxonomy" id="681940"/>
    <lineage>
        <taxon>Eukaryota</taxon>
        <taxon>Fungi</taxon>
        <taxon>Dikarya</taxon>
        <taxon>Ascomycota</taxon>
        <taxon>Pezizomycotina</taxon>
        <taxon>Sordariomycetes</taxon>
        <taxon>Hypocreomycetidae</taxon>
        <taxon>Glomerellales</taxon>
        <taxon>Glomerellaceae</taxon>
        <taxon>Colletotrichum</taxon>
        <taxon>Colletotrichum graminicola species complex</taxon>
    </lineage>
</organism>
<evidence type="ECO:0000313" key="2">
    <source>
        <dbReference type="Proteomes" id="UP001230504"/>
    </source>
</evidence>
<comment type="caution">
    <text evidence="1">The sequence shown here is derived from an EMBL/GenBank/DDBJ whole genome shotgun (WGS) entry which is preliminary data.</text>
</comment>
<proteinExistence type="predicted"/>
<gene>
    <name evidence="1" type="ORF">LY79DRAFT_20766</name>
</gene>
<protein>
    <submittedName>
        <fullName evidence="1">Uncharacterized protein</fullName>
    </submittedName>
</protein>